<keyword evidence="9" id="KW-1185">Reference proteome</keyword>
<organism evidence="8 9">
    <name type="scientific">Abyssibacter profundi</name>
    <dbReference type="NCBI Taxonomy" id="2182787"/>
    <lineage>
        <taxon>Bacteria</taxon>
        <taxon>Pseudomonadati</taxon>
        <taxon>Pseudomonadota</taxon>
        <taxon>Gammaproteobacteria</taxon>
        <taxon>Chromatiales</taxon>
        <taxon>Oceanococcaceae</taxon>
        <taxon>Abyssibacter</taxon>
    </lineage>
</organism>
<dbReference type="InterPro" id="IPR000447">
    <property type="entry name" value="G3P_DH_FAD-dep"/>
</dbReference>
<dbReference type="Pfam" id="PF16901">
    <property type="entry name" value="DAO_C"/>
    <property type="match status" value="1"/>
</dbReference>
<dbReference type="Pfam" id="PF01266">
    <property type="entry name" value="DAO"/>
    <property type="match status" value="1"/>
</dbReference>
<dbReference type="RefSeq" id="WP_109721218.1">
    <property type="nucleotide sequence ID" value="NZ_QEQK01000014.1"/>
</dbReference>
<dbReference type="PANTHER" id="PTHR11985:SF15">
    <property type="entry name" value="GLYCEROL-3-PHOSPHATE DEHYDROGENASE, MITOCHONDRIAL"/>
    <property type="match status" value="1"/>
</dbReference>
<evidence type="ECO:0000256" key="5">
    <source>
        <dbReference type="ARBA" id="ARBA00023002"/>
    </source>
</evidence>
<evidence type="ECO:0000259" key="7">
    <source>
        <dbReference type="Pfam" id="PF16901"/>
    </source>
</evidence>
<proteinExistence type="inferred from homology"/>
<dbReference type="OrthoDB" id="9766796at2"/>
<evidence type="ECO:0000256" key="1">
    <source>
        <dbReference type="ARBA" id="ARBA00001974"/>
    </source>
</evidence>
<name>A0A383XR13_9GAMM</name>
<comment type="caution">
    <text evidence="8">The sequence shown here is derived from an EMBL/GenBank/DDBJ whole genome shotgun (WGS) entry which is preliminary data.</text>
</comment>
<evidence type="ECO:0000256" key="2">
    <source>
        <dbReference type="ARBA" id="ARBA00007330"/>
    </source>
</evidence>
<dbReference type="GO" id="GO:0046168">
    <property type="term" value="P:glycerol-3-phosphate catabolic process"/>
    <property type="evidence" value="ECO:0007669"/>
    <property type="project" value="TreeGrafter"/>
</dbReference>
<dbReference type="EMBL" id="QEQK01000014">
    <property type="protein sequence ID" value="PWN55067.1"/>
    <property type="molecule type" value="Genomic_DNA"/>
</dbReference>
<dbReference type="InterPro" id="IPR038299">
    <property type="entry name" value="DAO_C_sf"/>
</dbReference>
<protein>
    <submittedName>
        <fullName evidence="8">Glycerol-3-phosphate dehydrogenase/oxidase</fullName>
    </submittedName>
</protein>
<comment type="similarity">
    <text evidence="2">Belongs to the FAD-dependent glycerol-3-phosphate dehydrogenase family.</text>
</comment>
<dbReference type="PRINTS" id="PR01001">
    <property type="entry name" value="FADG3PDH"/>
</dbReference>
<dbReference type="SUPFAM" id="SSF51905">
    <property type="entry name" value="FAD/NAD(P)-binding domain"/>
    <property type="match status" value="1"/>
</dbReference>
<dbReference type="InterPro" id="IPR006076">
    <property type="entry name" value="FAD-dep_OxRdtase"/>
</dbReference>
<dbReference type="SUPFAM" id="SSF54373">
    <property type="entry name" value="FAD-linked reductases, C-terminal domain"/>
    <property type="match status" value="1"/>
</dbReference>
<feature type="domain" description="Alpha-glycerophosphate oxidase C-terminal" evidence="7">
    <location>
        <begin position="409"/>
        <end position="516"/>
    </location>
</feature>
<keyword evidence="3" id="KW-0285">Flavoprotein</keyword>
<dbReference type="GO" id="GO:0004368">
    <property type="term" value="F:glycerol-3-phosphate dehydrogenase (quinone) activity"/>
    <property type="evidence" value="ECO:0007669"/>
    <property type="project" value="InterPro"/>
</dbReference>
<keyword evidence="5" id="KW-0560">Oxidoreductase</keyword>
<sequence length="535" mass="58632">MDRQFAAMQHASVDLLVIGGGIYGAWTAYDAALRGYRVALVDKTDWAAGTSSASSKLIHGGLRYLEHFNFGLVRHGLAERATLTRIAPHAVDPIRFVIPKYEGDRVASWKMRIGLALYDLLAGRGQPVAPHDRFDALELRDSFPYLSTEGLIGGFSYGDCQEDDARVTLEVVAAAQRAGAMVANHTAVSEVLYMGDRVIGARIEDRLGGGTGQIRARLTVNAAGPWAPDLAGGRSVVGDYKLIKGVHLMMPELPGPKDAFLLTARSDGRVFFVIPWYDHTIIGTTESDYQGDPKDLAVYEDEAEYLLDEANRALRQANWRREDIRGCFAGVRTLMGGSDGSLSAVSRDFMVRKAKPGLWMPIGGKYTTARGDAESIVDMARAELGPARGTRRTDQQPLAWAPSGDVGQWRAEAEADARALGVDERAAAWLVKRHGTQTEAVLDMVRTEPSLAMRLHEQCPFIRAEVAYAARHEMARSLVDVLRRRLPVMLMLAPDQELARNAAHLMAPELDWDDTTIEAQCDAALALWPGISPRN</sequence>
<evidence type="ECO:0000256" key="3">
    <source>
        <dbReference type="ARBA" id="ARBA00022630"/>
    </source>
</evidence>
<accession>A0A383XR13</accession>
<dbReference type="InterPro" id="IPR036188">
    <property type="entry name" value="FAD/NAD-bd_sf"/>
</dbReference>
<evidence type="ECO:0000313" key="9">
    <source>
        <dbReference type="Proteomes" id="UP000251800"/>
    </source>
</evidence>
<keyword evidence="4" id="KW-0274">FAD</keyword>
<evidence type="ECO:0000256" key="4">
    <source>
        <dbReference type="ARBA" id="ARBA00022827"/>
    </source>
</evidence>
<dbReference type="AlphaFoldDB" id="A0A383XR13"/>
<evidence type="ECO:0000259" key="6">
    <source>
        <dbReference type="Pfam" id="PF01266"/>
    </source>
</evidence>
<feature type="domain" description="FAD dependent oxidoreductase" evidence="6">
    <location>
        <begin position="14"/>
        <end position="360"/>
    </location>
</feature>
<dbReference type="Proteomes" id="UP000251800">
    <property type="component" value="Unassembled WGS sequence"/>
</dbReference>
<reference evidence="8 9" key="1">
    <citation type="submission" date="2018-05" db="EMBL/GenBank/DDBJ databases">
        <title>Abyssibacter profundi OUC007T gen. nov., sp. nov, a marine bacterium isolated from seawater of the Mariana Trench.</title>
        <authorList>
            <person name="Zhou S."/>
        </authorList>
    </citation>
    <scope>NUCLEOTIDE SEQUENCE [LARGE SCALE GENOMIC DNA]</scope>
    <source>
        <strain evidence="8 9">OUC007</strain>
    </source>
</reference>
<dbReference type="Gene3D" id="1.10.8.870">
    <property type="entry name" value="Alpha-glycerophosphate oxidase, cap domain"/>
    <property type="match status" value="1"/>
</dbReference>
<dbReference type="Gene3D" id="3.50.50.60">
    <property type="entry name" value="FAD/NAD(P)-binding domain"/>
    <property type="match status" value="1"/>
</dbReference>
<evidence type="ECO:0000313" key="8">
    <source>
        <dbReference type="EMBL" id="PWN55067.1"/>
    </source>
</evidence>
<comment type="cofactor">
    <cofactor evidence="1">
        <name>FAD</name>
        <dbReference type="ChEBI" id="CHEBI:57692"/>
    </cofactor>
</comment>
<dbReference type="PANTHER" id="PTHR11985">
    <property type="entry name" value="GLYCEROL-3-PHOSPHATE DEHYDROGENASE"/>
    <property type="match status" value="1"/>
</dbReference>
<gene>
    <name evidence="8" type="ORF">DEH80_14430</name>
</gene>
<dbReference type="InterPro" id="IPR031656">
    <property type="entry name" value="DAO_C"/>
</dbReference>
<dbReference type="Gene3D" id="3.30.9.10">
    <property type="entry name" value="D-Amino Acid Oxidase, subunit A, domain 2"/>
    <property type="match status" value="1"/>
</dbReference>